<evidence type="ECO:0000256" key="1">
    <source>
        <dbReference type="SAM" id="MobiDB-lite"/>
    </source>
</evidence>
<dbReference type="InterPro" id="IPR023346">
    <property type="entry name" value="Lysozyme-like_dom_sf"/>
</dbReference>
<dbReference type="GO" id="GO:0009253">
    <property type="term" value="P:peptidoglycan catabolic process"/>
    <property type="evidence" value="ECO:0007669"/>
    <property type="project" value="TreeGrafter"/>
</dbReference>
<dbReference type="InterPro" id="IPR043426">
    <property type="entry name" value="MltB-like"/>
</dbReference>
<feature type="compositionally biased region" description="Basic residues" evidence="1">
    <location>
        <begin position="10"/>
        <end position="22"/>
    </location>
</feature>
<keyword evidence="2" id="KW-1133">Transmembrane helix</keyword>
<proteinExistence type="predicted"/>
<feature type="region of interest" description="Disordered" evidence="1">
    <location>
        <begin position="285"/>
        <end position="350"/>
    </location>
</feature>
<feature type="compositionally biased region" description="Pro residues" evidence="1">
    <location>
        <begin position="338"/>
        <end position="348"/>
    </location>
</feature>
<reference evidence="5" key="1">
    <citation type="submission" date="2016-10" db="EMBL/GenBank/DDBJ databases">
        <authorList>
            <person name="Varghese N."/>
            <person name="Submissions S."/>
        </authorList>
    </citation>
    <scope>NUCLEOTIDE SEQUENCE [LARGE SCALE GENOMIC DNA]</scope>
    <source>
        <strain evidence="5">CGMCC 4.3568</strain>
    </source>
</reference>
<dbReference type="Proteomes" id="UP000243799">
    <property type="component" value="Unassembled WGS sequence"/>
</dbReference>
<evidence type="ECO:0000313" key="5">
    <source>
        <dbReference type="Proteomes" id="UP000243799"/>
    </source>
</evidence>
<feature type="compositionally biased region" description="Basic and acidic residues" evidence="1">
    <location>
        <begin position="293"/>
        <end position="304"/>
    </location>
</feature>
<keyword evidence="2" id="KW-0472">Membrane</keyword>
<evidence type="ECO:0000259" key="3">
    <source>
        <dbReference type="Pfam" id="PF13406"/>
    </source>
</evidence>
<dbReference type="PANTHER" id="PTHR30163">
    <property type="entry name" value="MEMBRANE-BOUND LYTIC MUREIN TRANSGLYCOSYLASE B"/>
    <property type="match status" value="1"/>
</dbReference>
<accession>A0A1I1BT94</accession>
<dbReference type="STRING" id="490629.SAMN05216266_11758"/>
<dbReference type="Pfam" id="PF13406">
    <property type="entry name" value="SLT_2"/>
    <property type="match status" value="1"/>
</dbReference>
<dbReference type="InterPro" id="IPR031304">
    <property type="entry name" value="SLT_2"/>
</dbReference>
<name>A0A1I1BT94_9PSEU</name>
<dbReference type="PANTHER" id="PTHR30163:SF8">
    <property type="entry name" value="LYTIC MUREIN TRANSGLYCOSYLASE"/>
    <property type="match status" value="1"/>
</dbReference>
<sequence>MAASIGNRSKGSHRARTKRRKMEKCHRISSAAYAAVALTSAVVVGSGVLLVEPVADGRRLPLFTTDRAQATTPVPQAWSFVPGARLPVTLPEVSVLPPLAAPVGHRRGAATGPGASSGIPATVLDAYRRAETLLARENPGCHLAWVLLAGIGKIESNHARRGDVDAQGTMVRPIYGPALDGSPGFASIVDRQSGQWARAAGPMQFIPSTWEKWGTDGSGDGNADVQNIYDSSESAGRYLCAADRDLKTATGLRSAILSYNRSEDYLNKVMAWMRAYSAGSFAVPDAPGNADQDPTHGENVDRAPARPASASHGGVADPAPARSAPAEPVKPPARSAPAPTPAPTPAPAPIAELPVSVSAPLDGVVTTVGQTVGGLLGPLRASESR</sequence>
<dbReference type="AlphaFoldDB" id="A0A1I1BT94"/>
<evidence type="ECO:0000313" key="4">
    <source>
        <dbReference type="EMBL" id="SFB53511.1"/>
    </source>
</evidence>
<organism evidence="4 5">
    <name type="scientific">Amycolatopsis marina</name>
    <dbReference type="NCBI Taxonomy" id="490629"/>
    <lineage>
        <taxon>Bacteria</taxon>
        <taxon>Bacillati</taxon>
        <taxon>Actinomycetota</taxon>
        <taxon>Actinomycetes</taxon>
        <taxon>Pseudonocardiales</taxon>
        <taxon>Pseudonocardiaceae</taxon>
        <taxon>Amycolatopsis</taxon>
    </lineage>
</organism>
<dbReference type="EMBL" id="FOKG01000017">
    <property type="protein sequence ID" value="SFB53511.1"/>
    <property type="molecule type" value="Genomic_DNA"/>
</dbReference>
<protein>
    <submittedName>
        <fullName evidence="4">Membrane-bound lytic murein transglycosylase B</fullName>
    </submittedName>
</protein>
<keyword evidence="2" id="KW-0812">Transmembrane</keyword>
<keyword evidence="5" id="KW-1185">Reference proteome</keyword>
<dbReference type="GO" id="GO:0008933">
    <property type="term" value="F:peptidoglycan lytic transglycosylase activity"/>
    <property type="evidence" value="ECO:0007669"/>
    <property type="project" value="TreeGrafter"/>
</dbReference>
<feature type="domain" description="Transglycosylase SLT" evidence="3">
    <location>
        <begin position="192"/>
        <end position="241"/>
    </location>
</feature>
<feature type="transmembrane region" description="Helical" evidence="2">
    <location>
        <begin position="28"/>
        <end position="51"/>
    </location>
</feature>
<dbReference type="Gene3D" id="1.10.530.10">
    <property type="match status" value="1"/>
</dbReference>
<dbReference type="SUPFAM" id="SSF53955">
    <property type="entry name" value="Lysozyme-like"/>
    <property type="match status" value="1"/>
</dbReference>
<feature type="region of interest" description="Disordered" evidence="1">
    <location>
        <begin position="1"/>
        <end position="22"/>
    </location>
</feature>
<evidence type="ECO:0000256" key="2">
    <source>
        <dbReference type="SAM" id="Phobius"/>
    </source>
</evidence>
<dbReference type="CDD" id="cd13399">
    <property type="entry name" value="Slt35-like"/>
    <property type="match status" value="1"/>
</dbReference>
<gene>
    <name evidence="4" type="ORF">SAMN05216266_11758</name>
</gene>